<proteinExistence type="predicted"/>
<evidence type="ECO:0000313" key="4">
    <source>
        <dbReference type="Proteomes" id="UP000664521"/>
    </source>
</evidence>
<dbReference type="PANTHER" id="PTHR37534:SF7">
    <property type="entry name" value="TRANSCRIPTIONAL ACTIVATOR PROTEIN UGA3"/>
    <property type="match status" value="1"/>
</dbReference>
<dbReference type="GO" id="GO:0005634">
    <property type="term" value="C:nucleus"/>
    <property type="evidence" value="ECO:0007669"/>
    <property type="project" value="UniProtKB-SubCell"/>
</dbReference>
<name>A0A8H3II88_9LECA</name>
<dbReference type="GO" id="GO:0003700">
    <property type="term" value="F:DNA-binding transcription factor activity"/>
    <property type="evidence" value="ECO:0007669"/>
    <property type="project" value="TreeGrafter"/>
</dbReference>
<evidence type="ECO:0000313" key="3">
    <source>
        <dbReference type="EMBL" id="CAF9929002.1"/>
    </source>
</evidence>
<dbReference type="GO" id="GO:0045944">
    <property type="term" value="P:positive regulation of transcription by RNA polymerase II"/>
    <property type="evidence" value="ECO:0007669"/>
    <property type="project" value="TreeGrafter"/>
</dbReference>
<dbReference type="AlphaFoldDB" id="A0A8H3II88"/>
<gene>
    <name evidence="3" type="ORF">HETSPECPRED_007253</name>
</gene>
<evidence type="ECO:0000256" key="2">
    <source>
        <dbReference type="ARBA" id="ARBA00023242"/>
    </source>
</evidence>
<dbReference type="EMBL" id="CAJPDS010000050">
    <property type="protein sequence ID" value="CAF9929002.1"/>
    <property type="molecule type" value="Genomic_DNA"/>
</dbReference>
<sequence>MPAVKDTLRQAKTKVSIVYEGLDSGRACGYNLDIRWTHTKRGKSKEKPKAWQVQLQANSAVPCSLSDNAAFRSGKIAESFNYFRYHFTEPNRISTAPSLSSLRLLIPLVSQFEPLQHAVTLLSATHRQCGTTERMSLRSEALKSLYNNLSDSQPQLVLATVLVLLSSESVESGYGAWRTHLFGVKTILDGMYKAEKDSKGLQDQLQRAFIFQFYWWDTMGALLSVQEPVLPSILLKNAISASTAQGISQSHSSVYDDFGCSEEIFWVMNQLAHGEKTLDDINEMSTTNRLGPDQQTVPTEQMHLERIWTSGLLTYAFLRSPPYSAPPAQYRLNAREVFKHASYLDPKSNSRKKLLFPLIIACSDSSDPEIRGFLEEYCLRCFEETKFGYFKLGLDIVRRVATLRENEGRERKAISGLAYSCWRNVTATSAASHVMLA</sequence>
<reference evidence="3" key="1">
    <citation type="submission" date="2021-03" db="EMBL/GenBank/DDBJ databases">
        <authorList>
            <person name="Tagirdzhanova G."/>
        </authorList>
    </citation>
    <scope>NUCLEOTIDE SEQUENCE</scope>
</reference>
<dbReference type="Proteomes" id="UP000664521">
    <property type="component" value="Unassembled WGS sequence"/>
</dbReference>
<dbReference type="Pfam" id="PF11951">
    <property type="entry name" value="Fungal_trans_2"/>
    <property type="match status" value="1"/>
</dbReference>
<dbReference type="GO" id="GO:0000976">
    <property type="term" value="F:transcription cis-regulatory region binding"/>
    <property type="evidence" value="ECO:0007669"/>
    <property type="project" value="TreeGrafter"/>
</dbReference>
<keyword evidence="4" id="KW-1185">Reference proteome</keyword>
<comment type="caution">
    <text evidence="3">The sequence shown here is derived from an EMBL/GenBank/DDBJ whole genome shotgun (WGS) entry which is preliminary data.</text>
</comment>
<accession>A0A8H3II88</accession>
<dbReference type="OrthoDB" id="2015447at2759"/>
<organism evidence="3 4">
    <name type="scientific">Heterodermia speciosa</name>
    <dbReference type="NCBI Taxonomy" id="116794"/>
    <lineage>
        <taxon>Eukaryota</taxon>
        <taxon>Fungi</taxon>
        <taxon>Dikarya</taxon>
        <taxon>Ascomycota</taxon>
        <taxon>Pezizomycotina</taxon>
        <taxon>Lecanoromycetes</taxon>
        <taxon>OSLEUM clade</taxon>
        <taxon>Lecanoromycetidae</taxon>
        <taxon>Caliciales</taxon>
        <taxon>Physciaceae</taxon>
        <taxon>Heterodermia</taxon>
    </lineage>
</organism>
<comment type="subcellular location">
    <subcellularLocation>
        <location evidence="1">Nucleus</location>
    </subcellularLocation>
</comment>
<protein>
    <submittedName>
        <fullName evidence="3">Uncharacterized protein</fullName>
    </submittedName>
</protein>
<dbReference type="PANTHER" id="PTHR37534">
    <property type="entry name" value="TRANSCRIPTIONAL ACTIVATOR PROTEIN UGA3"/>
    <property type="match status" value="1"/>
</dbReference>
<evidence type="ECO:0000256" key="1">
    <source>
        <dbReference type="ARBA" id="ARBA00004123"/>
    </source>
</evidence>
<keyword evidence="2" id="KW-0539">Nucleus</keyword>
<dbReference type="InterPro" id="IPR021858">
    <property type="entry name" value="Fun_TF"/>
</dbReference>